<dbReference type="SMART" id="SM00226">
    <property type="entry name" value="LMWPc"/>
    <property type="match status" value="1"/>
</dbReference>
<dbReference type="PRINTS" id="PR00719">
    <property type="entry name" value="LMWPTPASE"/>
</dbReference>
<organism evidence="6 7">
    <name type="scientific">Arcanobacterium canis</name>
    <dbReference type="NCBI Taxonomy" id="999183"/>
    <lineage>
        <taxon>Bacteria</taxon>
        <taxon>Bacillati</taxon>
        <taxon>Actinomycetota</taxon>
        <taxon>Actinomycetes</taxon>
        <taxon>Actinomycetales</taxon>
        <taxon>Actinomycetaceae</taxon>
        <taxon>Arcanobacterium</taxon>
    </lineage>
</organism>
<protein>
    <recommendedName>
        <fullName evidence="2">protein-tyrosine-phosphatase</fullName>
        <ecNumber evidence="2">3.1.3.48</ecNumber>
    </recommendedName>
</protein>
<dbReference type="CDD" id="cd16343">
    <property type="entry name" value="LMWPTP"/>
    <property type="match status" value="1"/>
</dbReference>
<evidence type="ECO:0000259" key="5">
    <source>
        <dbReference type="SMART" id="SM00226"/>
    </source>
</evidence>
<evidence type="ECO:0000256" key="4">
    <source>
        <dbReference type="ARBA" id="ARBA00022912"/>
    </source>
</evidence>
<dbReference type="SUPFAM" id="SSF52788">
    <property type="entry name" value="Phosphotyrosine protein phosphatases I"/>
    <property type="match status" value="1"/>
</dbReference>
<dbReference type="EMBL" id="CP121208">
    <property type="protein sequence ID" value="WFM83458.1"/>
    <property type="molecule type" value="Genomic_DNA"/>
</dbReference>
<keyword evidence="4" id="KW-0904">Protein phosphatase</keyword>
<dbReference type="Pfam" id="PF01451">
    <property type="entry name" value="LMWPc"/>
    <property type="match status" value="1"/>
</dbReference>
<dbReference type="InterPro" id="IPR036196">
    <property type="entry name" value="Ptyr_pPase_sf"/>
</dbReference>
<dbReference type="PANTHER" id="PTHR11717:SF7">
    <property type="entry name" value="LOW MOLECULAR WEIGHT PHOSPHOTYROSINE PROTEIN PHOSPHATASE"/>
    <property type="match status" value="1"/>
</dbReference>
<evidence type="ECO:0000256" key="3">
    <source>
        <dbReference type="ARBA" id="ARBA00022801"/>
    </source>
</evidence>
<evidence type="ECO:0000313" key="7">
    <source>
        <dbReference type="Proteomes" id="UP001215216"/>
    </source>
</evidence>
<dbReference type="PANTHER" id="PTHR11717">
    <property type="entry name" value="LOW MOLECULAR WEIGHT PROTEIN TYROSINE PHOSPHATASE"/>
    <property type="match status" value="1"/>
</dbReference>
<dbReference type="GO" id="GO:0004725">
    <property type="term" value="F:protein tyrosine phosphatase activity"/>
    <property type="evidence" value="ECO:0007669"/>
    <property type="project" value="UniProtKB-EC"/>
</dbReference>
<comment type="similarity">
    <text evidence="1">Belongs to the low molecular weight phosphotyrosine protein phosphatase family.</text>
</comment>
<feature type="domain" description="Phosphotyrosine protein phosphatase I" evidence="5">
    <location>
        <begin position="1"/>
        <end position="197"/>
    </location>
</feature>
<dbReference type="InterPro" id="IPR050438">
    <property type="entry name" value="LMW_PTPase"/>
</dbReference>
<dbReference type="Gene3D" id="3.40.50.2300">
    <property type="match status" value="1"/>
</dbReference>
<dbReference type="InterPro" id="IPR017867">
    <property type="entry name" value="Tyr_phospatase_low_mol_wt"/>
</dbReference>
<gene>
    <name evidence="6" type="ORF">P7079_00310</name>
</gene>
<name>A0ABY8G0W2_9ACTO</name>
<keyword evidence="3 6" id="KW-0378">Hydrolase</keyword>
<reference evidence="6 7" key="1">
    <citation type="submission" date="2023-03" db="EMBL/GenBank/DDBJ databases">
        <title>Complete genome of Arcanobacterium canis strain DSM 25104 isolated in 2010 from a canine otitis externa in Germany.</title>
        <authorList>
            <person name="Borowiak M."/>
            <person name="Kreitlow A."/>
            <person name="Malorny B."/>
            <person name="Laemmler C."/>
            <person name="Prenger-Berninghoff E."/>
            <person name="Ploetz M."/>
            <person name="Abdulmawjood A."/>
        </authorList>
    </citation>
    <scope>NUCLEOTIDE SEQUENCE [LARGE SCALE GENOMIC DNA]</scope>
    <source>
        <strain evidence="6 7">DSM 25104</strain>
    </source>
</reference>
<evidence type="ECO:0000256" key="2">
    <source>
        <dbReference type="ARBA" id="ARBA00013064"/>
    </source>
</evidence>
<dbReference type="EC" id="3.1.3.48" evidence="2"/>
<dbReference type="Proteomes" id="UP001215216">
    <property type="component" value="Chromosome"/>
</dbReference>
<keyword evidence="7" id="KW-1185">Reference proteome</keyword>
<evidence type="ECO:0000256" key="1">
    <source>
        <dbReference type="ARBA" id="ARBA00011063"/>
    </source>
</evidence>
<proteinExistence type="inferred from homology"/>
<dbReference type="RefSeq" id="WP_278012853.1">
    <property type="nucleotide sequence ID" value="NZ_CP121208.1"/>
</dbReference>
<sequence length="202" mass="21255">MKILVVCTGNICRSPMGEVVLRERLKEAGIKAEVGSAGVSTEETGNPIDPRARRVLAAHGYPVPARSAHQATARELQADIVLAMTAGHAKSLRRMMERTGSDLSRLHLWREFDGSTPIAPQGVFGPGGALAPDGVLVSAPGRGTGSGHSSGTGENNRSEFYFSAGVLDVPDPWYGGEEGFEETLATVETGAEGIVAWIKSQS</sequence>
<dbReference type="InterPro" id="IPR023485">
    <property type="entry name" value="Ptyr_pPase"/>
</dbReference>
<evidence type="ECO:0000313" key="6">
    <source>
        <dbReference type="EMBL" id="WFM83458.1"/>
    </source>
</evidence>
<accession>A0ABY8G0W2</accession>